<dbReference type="GO" id="GO:0008300">
    <property type="term" value="P:isoprenoid catabolic process"/>
    <property type="evidence" value="ECO:0007669"/>
    <property type="project" value="TreeGrafter"/>
</dbReference>
<dbReference type="PANTHER" id="PTHR42964:SF1">
    <property type="entry name" value="POLYKETIDE BIOSYNTHESIS ENOYL-COA HYDRATASE PKSH-RELATED"/>
    <property type="match status" value="1"/>
</dbReference>
<comment type="similarity">
    <text evidence="1">Belongs to the enoyl-CoA hydratase/isomerase family.</text>
</comment>
<dbReference type="PANTHER" id="PTHR42964">
    <property type="entry name" value="ENOYL-COA HYDRATASE"/>
    <property type="match status" value="1"/>
</dbReference>
<protein>
    <submittedName>
        <fullName evidence="2">Isohexenylglutaconyl-CoA hydratase</fullName>
    </submittedName>
</protein>
<evidence type="ECO:0000313" key="3">
    <source>
        <dbReference type="Proteomes" id="UP000184170"/>
    </source>
</evidence>
<dbReference type="SUPFAM" id="SSF52096">
    <property type="entry name" value="ClpP/crotonase"/>
    <property type="match status" value="1"/>
</dbReference>
<dbReference type="AlphaFoldDB" id="A0A1M4VPA0"/>
<evidence type="ECO:0000313" key="2">
    <source>
        <dbReference type="EMBL" id="SHE70705.1"/>
    </source>
</evidence>
<dbReference type="EMBL" id="FQVA01000001">
    <property type="protein sequence ID" value="SHE70705.1"/>
    <property type="molecule type" value="Genomic_DNA"/>
</dbReference>
<sequence>MQTIISEKRGIAQIVTLNRPEQRNAISLQMVDELLQQLAEAERDPDLRALVVRGAGGNFCAGGDIGDMLAAQQSAADGGSDAFYRLNRRFGELLEHFNRTPLVVIAALEGAVMGGGVGLACIADITIAESNTTISLPETRLGLPPAQIAPFVVRRIGLAQARRLALSAARIDAQLALALGLTHQVAEGTEALDRALEKQLQAIAGCAPNALAATKQLMLASANLRGDEDLGRLLDRGAELFAAAVQGHEGREGARAFIEKRAPEWQY</sequence>
<name>A0A1M4VPA0_9GAMM</name>
<gene>
    <name evidence="2" type="ORF">SAMN04487965_0477</name>
</gene>
<organism evidence="2 3">
    <name type="scientific">Microbulbifer donghaiensis</name>
    <dbReference type="NCBI Taxonomy" id="494016"/>
    <lineage>
        <taxon>Bacteria</taxon>
        <taxon>Pseudomonadati</taxon>
        <taxon>Pseudomonadota</taxon>
        <taxon>Gammaproteobacteria</taxon>
        <taxon>Cellvibrionales</taxon>
        <taxon>Microbulbiferaceae</taxon>
        <taxon>Microbulbifer</taxon>
    </lineage>
</organism>
<dbReference type="InterPro" id="IPR029045">
    <property type="entry name" value="ClpP/crotonase-like_dom_sf"/>
</dbReference>
<dbReference type="InterPro" id="IPR014748">
    <property type="entry name" value="Enoyl-CoA_hydra_C"/>
</dbReference>
<accession>A0A1M4VPA0</accession>
<dbReference type="Gene3D" id="1.10.12.10">
    <property type="entry name" value="Lyase 2-enoyl-coa Hydratase, Chain A, domain 2"/>
    <property type="match status" value="1"/>
</dbReference>
<dbReference type="CDD" id="cd06558">
    <property type="entry name" value="crotonase-like"/>
    <property type="match status" value="1"/>
</dbReference>
<proteinExistence type="inferred from homology"/>
<dbReference type="InterPro" id="IPR001753">
    <property type="entry name" value="Enoyl-CoA_hydra/iso"/>
</dbReference>
<keyword evidence="3" id="KW-1185">Reference proteome</keyword>
<dbReference type="STRING" id="494016.SAMN04487965_0477"/>
<dbReference type="OrthoDB" id="9807606at2"/>
<reference evidence="3" key="1">
    <citation type="submission" date="2016-11" db="EMBL/GenBank/DDBJ databases">
        <authorList>
            <person name="Varghese N."/>
            <person name="Submissions S."/>
        </authorList>
    </citation>
    <scope>NUCLEOTIDE SEQUENCE [LARGE SCALE GENOMIC DNA]</scope>
    <source>
        <strain evidence="3">CGMCC 1.7063</strain>
    </source>
</reference>
<dbReference type="InterPro" id="IPR051683">
    <property type="entry name" value="Enoyl-CoA_Hydratase/Isomerase"/>
</dbReference>
<dbReference type="GO" id="GO:0003824">
    <property type="term" value="F:catalytic activity"/>
    <property type="evidence" value="ECO:0007669"/>
    <property type="project" value="UniProtKB-ARBA"/>
</dbReference>
<dbReference type="RefSeq" id="WP_073271072.1">
    <property type="nucleotide sequence ID" value="NZ_FQVA01000001.1"/>
</dbReference>
<evidence type="ECO:0000256" key="1">
    <source>
        <dbReference type="ARBA" id="ARBA00005254"/>
    </source>
</evidence>
<dbReference type="Pfam" id="PF00378">
    <property type="entry name" value="ECH_1"/>
    <property type="match status" value="1"/>
</dbReference>
<dbReference type="Gene3D" id="3.90.226.10">
    <property type="entry name" value="2-enoyl-CoA Hydratase, Chain A, domain 1"/>
    <property type="match status" value="1"/>
</dbReference>
<dbReference type="Proteomes" id="UP000184170">
    <property type="component" value="Unassembled WGS sequence"/>
</dbReference>